<name>A0ABQ0RHW8_GLUNI</name>
<feature type="domain" description="AB hydrolase-1" evidence="9">
    <location>
        <begin position="40"/>
        <end position="304"/>
    </location>
</feature>
<sequence length="326" mass="36304">MTDFSLGSNPIHHGLMPTDDGHQLYWEEFGRRDGIPALHLHGGPGGTLGASGYRNRWDLSRTRLIGFEQRGCGRSLPSAADANVEMESFTTPRLIADIETLRIGLGIEKWILNGVSWGSTLALAYAQAHPERVIGIVLFAVTTTSREEVQWITETVGALFPEAWDRLAGFASRHVPAYASGQLRLVEAYAQLLSSSDLELRDAASREWALWEDTHISLGSEQVVRDPRWEERSFRHSMTRMTTHFWAHDGFCQPPILENMAKIQHLPAVLIHGRADVSGPARTAWKLHQLWPASSLVICEKDGHGGADMVDHWTSANAKMLDLASW</sequence>
<dbReference type="Pfam" id="PF00561">
    <property type="entry name" value="Abhydrolase_1"/>
    <property type="match status" value="1"/>
</dbReference>
<dbReference type="EC" id="3.4.11.5" evidence="8"/>
<evidence type="ECO:0000256" key="2">
    <source>
        <dbReference type="ARBA" id="ARBA00004496"/>
    </source>
</evidence>
<evidence type="ECO:0000256" key="8">
    <source>
        <dbReference type="PIRNR" id="PIRNR006431"/>
    </source>
</evidence>
<evidence type="ECO:0000256" key="6">
    <source>
        <dbReference type="ARBA" id="ARBA00022670"/>
    </source>
</evidence>
<dbReference type="Gene3D" id="3.40.50.1820">
    <property type="entry name" value="alpha/beta hydrolase"/>
    <property type="match status" value="1"/>
</dbReference>
<evidence type="ECO:0000256" key="5">
    <source>
        <dbReference type="ARBA" id="ARBA00022490"/>
    </source>
</evidence>
<comment type="caution">
    <text evidence="10">The sequence shown here is derived from an EMBL/GenBank/DDBJ whole genome shotgun (WGS) entry which is preliminary data.</text>
</comment>
<accession>A0ABQ0RHW8</accession>
<keyword evidence="6 8" id="KW-0645">Protease</keyword>
<dbReference type="PIRSF" id="PIRSF006431">
    <property type="entry name" value="Pept_S33"/>
    <property type="match status" value="1"/>
</dbReference>
<comment type="catalytic activity">
    <reaction evidence="1 8">
        <text>Release of N-terminal proline from a peptide.</text>
        <dbReference type="EC" id="3.4.11.5"/>
    </reaction>
</comment>
<dbReference type="PRINTS" id="PR00793">
    <property type="entry name" value="PROAMNOPTASE"/>
</dbReference>
<keyword evidence="5 8" id="KW-0963">Cytoplasm</keyword>
<organism evidence="10 11">
    <name type="scientific">Glutamicibacter nicotianae</name>
    <name type="common">Arthrobacter nicotianae</name>
    <dbReference type="NCBI Taxonomy" id="37929"/>
    <lineage>
        <taxon>Bacteria</taxon>
        <taxon>Bacillati</taxon>
        <taxon>Actinomycetota</taxon>
        <taxon>Actinomycetes</taxon>
        <taxon>Micrococcales</taxon>
        <taxon>Micrococcaceae</taxon>
        <taxon>Glutamicibacter</taxon>
    </lineage>
</organism>
<evidence type="ECO:0000256" key="7">
    <source>
        <dbReference type="ARBA" id="ARBA00022801"/>
    </source>
</evidence>
<evidence type="ECO:0000313" key="10">
    <source>
        <dbReference type="EMBL" id="GEC11051.1"/>
    </source>
</evidence>
<dbReference type="EMBL" id="BJNE01000001">
    <property type="protein sequence ID" value="GEC11051.1"/>
    <property type="molecule type" value="Genomic_DNA"/>
</dbReference>
<dbReference type="GO" id="GO:0016787">
    <property type="term" value="F:hydrolase activity"/>
    <property type="evidence" value="ECO:0007669"/>
    <property type="project" value="UniProtKB-KW"/>
</dbReference>
<dbReference type="PANTHER" id="PTHR43722">
    <property type="entry name" value="PROLINE IMINOPEPTIDASE"/>
    <property type="match status" value="1"/>
</dbReference>
<dbReference type="InterPro" id="IPR002410">
    <property type="entry name" value="Peptidase_S33"/>
</dbReference>
<dbReference type="InterPro" id="IPR005944">
    <property type="entry name" value="Pro_iminopeptidase"/>
</dbReference>
<dbReference type="SUPFAM" id="SSF53474">
    <property type="entry name" value="alpha/beta-Hydrolases"/>
    <property type="match status" value="1"/>
</dbReference>
<proteinExistence type="inferred from homology"/>
<comment type="subcellular location">
    <subcellularLocation>
        <location evidence="2 8">Cytoplasm</location>
    </subcellularLocation>
</comment>
<keyword evidence="7 8" id="KW-0378">Hydrolase</keyword>
<evidence type="ECO:0000256" key="1">
    <source>
        <dbReference type="ARBA" id="ARBA00001585"/>
    </source>
</evidence>
<keyword evidence="4 8" id="KW-0031">Aminopeptidase</keyword>
<dbReference type="InterPro" id="IPR000073">
    <property type="entry name" value="AB_hydrolase_1"/>
</dbReference>
<keyword evidence="11" id="KW-1185">Reference proteome</keyword>
<dbReference type="PANTHER" id="PTHR43722:SF1">
    <property type="entry name" value="PROLINE IMINOPEPTIDASE"/>
    <property type="match status" value="1"/>
</dbReference>
<reference evidence="10 11" key="1">
    <citation type="submission" date="2019-06" db="EMBL/GenBank/DDBJ databases">
        <title>Whole genome shotgun sequence of Glutamicibacter nicotianae NBRC 14234.</title>
        <authorList>
            <person name="Hosoyama A."/>
            <person name="Uohara A."/>
            <person name="Ohji S."/>
            <person name="Ichikawa N."/>
        </authorList>
    </citation>
    <scope>NUCLEOTIDE SEQUENCE [LARGE SCALE GENOMIC DNA]</scope>
    <source>
        <strain evidence="10 11">NBRC 14234</strain>
    </source>
</reference>
<dbReference type="InterPro" id="IPR029058">
    <property type="entry name" value="AB_hydrolase_fold"/>
</dbReference>
<protein>
    <recommendedName>
        <fullName evidence="8">Proline iminopeptidase</fullName>
        <shortName evidence="8">PIP</shortName>
        <ecNumber evidence="8">3.4.11.5</ecNumber>
    </recommendedName>
    <alternativeName>
        <fullName evidence="8">Prolyl aminopeptidase</fullName>
    </alternativeName>
</protein>
<evidence type="ECO:0000256" key="3">
    <source>
        <dbReference type="ARBA" id="ARBA00010088"/>
    </source>
</evidence>
<evidence type="ECO:0000256" key="4">
    <source>
        <dbReference type="ARBA" id="ARBA00022438"/>
    </source>
</evidence>
<gene>
    <name evidence="10" type="ORF">ANI01nite_02540</name>
</gene>
<evidence type="ECO:0000259" key="9">
    <source>
        <dbReference type="Pfam" id="PF00561"/>
    </source>
</evidence>
<evidence type="ECO:0000313" key="11">
    <source>
        <dbReference type="Proteomes" id="UP000316242"/>
    </source>
</evidence>
<comment type="similarity">
    <text evidence="3 8">Belongs to the peptidase S33 family.</text>
</comment>
<dbReference type="Proteomes" id="UP000316242">
    <property type="component" value="Unassembled WGS sequence"/>
</dbReference>
<dbReference type="RefSeq" id="WP_141355375.1">
    <property type="nucleotide sequence ID" value="NZ_BAAAWM010000001.1"/>
</dbReference>